<reference evidence="2" key="1">
    <citation type="submission" date="2022-03" db="EMBL/GenBank/DDBJ databases">
        <title>De novo assembled genomes of Belliella spp. (Cyclobacteriaceae) strains.</title>
        <authorList>
            <person name="Szabo A."/>
            <person name="Korponai K."/>
            <person name="Felfoldi T."/>
        </authorList>
    </citation>
    <scope>NUCLEOTIDE SEQUENCE</scope>
    <source>
        <strain evidence="2">DSM 111904</strain>
    </source>
</reference>
<gene>
    <name evidence="2" type="ORF">MM239_01085</name>
</gene>
<dbReference type="Pfam" id="PF01370">
    <property type="entry name" value="Epimerase"/>
    <property type="match status" value="1"/>
</dbReference>
<organism evidence="2 3">
    <name type="scientific">Belliella filtrata</name>
    <dbReference type="NCBI Taxonomy" id="2923435"/>
    <lineage>
        <taxon>Bacteria</taxon>
        <taxon>Pseudomonadati</taxon>
        <taxon>Bacteroidota</taxon>
        <taxon>Cytophagia</taxon>
        <taxon>Cytophagales</taxon>
        <taxon>Cyclobacteriaceae</taxon>
        <taxon>Belliella</taxon>
    </lineage>
</organism>
<dbReference type="EMBL" id="JAKZGP010000001">
    <property type="protein sequence ID" value="MCH7407974.1"/>
    <property type="molecule type" value="Genomic_DNA"/>
</dbReference>
<evidence type="ECO:0000313" key="3">
    <source>
        <dbReference type="Proteomes" id="UP001165489"/>
    </source>
</evidence>
<evidence type="ECO:0000313" key="2">
    <source>
        <dbReference type="EMBL" id="MCH7407974.1"/>
    </source>
</evidence>
<sequence length="319" mass="35980">MKILITGATGLVGRYLIEKFKDQGEIFATKRPESIISGLDKYPITWLEADIRDYQAIEAALEGIDLVIHAAALVSYESKDADLLVKTNVEGTSNLVNAMLEKGIKKLIQISSVAALGRSPEIEIIDENHKWVESPLNTPYAISKYQADLEVWRAAQEGLDILMVYPSLVLGKITDKRSSAQIYQYVIQENKYYPEGTVNYVDVRDLSEAVYLLFKANKWGEQYIVSADAISYKDFFEKVANATGKKAPYKAINPTSLKVLLFFTKIFKALGVRKIPLNSQTAMLAQRKVKHVNHKLLQGIQLQFRKLEETLSWSTKVEQ</sequence>
<dbReference type="InterPro" id="IPR001509">
    <property type="entry name" value="Epimerase_deHydtase"/>
</dbReference>
<dbReference type="SUPFAM" id="SSF51735">
    <property type="entry name" value="NAD(P)-binding Rossmann-fold domains"/>
    <property type="match status" value="1"/>
</dbReference>
<keyword evidence="3" id="KW-1185">Reference proteome</keyword>
<dbReference type="Gene3D" id="3.40.50.720">
    <property type="entry name" value="NAD(P)-binding Rossmann-like Domain"/>
    <property type="match status" value="1"/>
</dbReference>
<feature type="domain" description="NAD-dependent epimerase/dehydratase" evidence="1">
    <location>
        <begin position="3"/>
        <end position="222"/>
    </location>
</feature>
<proteinExistence type="predicted"/>
<dbReference type="InterPro" id="IPR036291">
    <property type="entry name" value="NAD(P)-bd_dom_sf"/>
</dbReference>
<evidence type="ECO:0000259" key="1">
    <source>
        <dbReference type="Pfam" id="PF01370"/>
    </source>
</evidence>
<comment type="caution">
    <text evidence="2">The sequence shown here is derived from an EMBL/GenBank/DDBJ whole genome shotgun (WGS) entry which is preliminary data.</text>
</comment>
<dbReference type="Proteomes" id="UP001165489">
    <property type="component" value="Unassembled WGS sequence"/>
</dbReference>
<dbReference type="RefSeq" id="WP_241345910.1">
    <property type="nucleotide sequence ID" value="NZ_JAKZGP010000001.1"/>
</dbReference>
<dbReference type="PANTHER" id="PTHR48079">
    <property type="entry name" value="PROTEIN YEEZ"/>
    <property type="match status" value="1"/>
</dbReference>
<name>A0ABS9UV76_9BACT</name>
<accession>A0ABS9UV76</accession>
<protein>
    <submittedName>
        <fullName evidence="2">NAD-dependent epimerase/dehydratase family protein</fullName>
    </submittedName>
</protein>
<dbReference type="PANTHER" id="PTHR48079:SF6">
    <property type="entry name" value="NAD(P)-BINDING DOMAIN-CONTAINING PROTEIN-RELATED"/>
    <property type="match status" value="1"/>
</dbReference>
<dbReference type="InterPro" id="IPR051783">
    <property type="entry name" value="NAD(P)-dependent_oxidoreduct"/>
</dbReference>